<dbReference type="WBParaSite" id="DME_0000190901-mRNA-1">
    <property type="protein sequence ID" value="DME_0000190901-mRNA-1"/>
    <property type="gene ID" value="DME_0000190901"/>
</dbReference>
<dbReference type="OrthoDB" id="9990458at2759"/>
<evidence type="ECO:0000313" key="4">
    <source>
        <dbReference type="Proteomes" id="UP000274756"/>
    </source>
</evidence>
<dbReference type="AlphaFoldDB" id="A0A0N4U510"/>
<dbReference type="GO" id="GO:0032281">
    <property type="term" value="C:AMPA glutamate receptor complex"/>
    <property type="evidence" value="ECO:0007669"/>
    <property type="project" value="TreeGrafter"/>
</dbReference>
<proteinExistence type="predicted"/>
<organism evidence="3 5">
    <name type="scientific">Dracunculus medinensis</name>
    <name type="common">Guinea worm</name>
    <dbReference type="NCBI Taxonomy" id="318479"/>
    <lineage>
        <taxon>Eukaryota</taxon>
        <taxon>Metazoa</taxon>
        <taxon>Ecdysozoa</taxon>
        <taxon>Nematoda</taxon>
        <taxon>Chromadorea</taxon>
        <taxon>Rhabditida</taxon>
        <taxon>Spirurina</taxon>
        <taxon>Dracunculoidea</taxon>
        <taxon>Dracunculidae</taxon>
        <taxon>Dracunculus</taxon>
    </lineage>
</organism>
<accession>A0A0N4U510</accession>
<evidence type="ECO:0000313" key="3">
    <source>
        <dbReference type="Proteomes" id="UP000038040"/>
    </source>
</evidence>
<dbReference type="PANTHER" id="PTHR12107:SF0">
    <property type="entry name" value="STARGAZIN (MAMMALIAN CALCIUM CHANNEL) HOMOLOG"/>
    <property type="match status" value="1"/>
</dbReference>
<dbReference type="GO" id="GO:0019226">
    <property type="term" value="P:transmission of nerve impulse"/>
    <property type="evidence" value="ECO:0007669"/>
    <property type="project" value="TreeGrafter"/>
</dbReference>
<reference evidence="5" key="1">
    <citation type="submission" date="2017-02" db="UniProtKB">
        <authorList>
            <consortium name="WormBaseParasite"/>
        </authorList>
    </citation>
    <scope>IDENTIFICATION</scope>
</reference>
<dbReference type="GO" id="GO:0098839">
    <property type="term" value="C:postsynaptic density membrane"/>
    <property type="evidence" value="ECO:0007669"/>
    <property type="project" value="TreeGrafter"/>
</dbReference>
<sequence>MANFACIIVYMASVAKEVGNKQYASSRMDDPLFHYSYGYSFIMLKISFLGNETAALLSVLVFMAKRDAFTYNQFRIRAFVKKYDIVAVDMYHKRTRFRSAERRRSTFVLDQPKKPQLCLTKLDSETDVPHFISMLKKPSLMLCRDQDDRKSIESALTQQKINKASNSTL</sequence>
<name>A0A0N4U510_DRAME</name>
<evidence type="ECO:0000313" key="2">
    <source>
        <dbReference type="EMBL" id="VDN56296.1"/>
    </source>
</evidence>
<dbReference type="InterPro" id="IPR051072">
    <property type="entry name" value="CACNG_subunit"/>
</dbReference>
<dbReference type="GO" id="GO:0098943">
    <property type="term" value="P:neurotransmitter receptor transport, postsynaptic endosome to lysosome"/>
    <property type="evidence" value="ECO:0007669"/>
    <property type="project" value="TreeGrafter"/>
</dbReference>
<dbReference type="GO" id="GO:0099590">
    <property type="term" value="P:neurotransmitter receptor internalization"/>
    <property type="evidence" value="ECO:0007669"/>
    <property type="project" value="TreeGrafter"/>
</dbReference>
<dbReference type="EMBL" id="UYYG01001155">
    <property type="protein sequence ID" value="VDN56296.1"/>
    <property type="molecule type" value="Genomic_DNA"/>
</dbReference>
<dbReference type="STRING" id="318479.A0A0N4U510"/>
<dbReference type="Proteomes" id="UP000274756">
    <property type="component" value="Unassembled WGS sequence"/>
</dbReference>
<keyword evidence="1" id="KW-1133">Transmembrane helix</keyword>
<dbReference type="Proteomes" id="UP000038040">
    <property type="component" value="Unplaced"/>
</dbReference>
<reference evidence="2 4" key="2">
    <citation type="submission" date="2018-11" db="EMBL/GenBank/DDBJ databases">
        <authorList>
            <consortium name="Pathogen Informatics"/>
        </authorList>
    </citation>
    <scope>NUCLEOTIDE SEQUENCE [LARGE SCALE GENOMIC DNA]</scope>
</reference>
<keyword evidence="1" id="KW-0472">Membrane</keyword>
<gene>
    <name evidence="2" type="ORF">DME_LOCUS6269</name>
</gene>
<dbReference type="GO" id="GO:0098970">
    <property type="term" value="P:postsynaptic neurotransmitter receptor diffusion trapping"/>
    <property type="evidence" value="ECO:0007669"/>
    <property type="project" value="TreeGrafter"/>
</dbReference>
<evidence type="ECO:0000313" key="5">
    <source>
        <dbReference type="WBParaSite" id="DME_0000190901-mRNA-1"/>
    </source>
</evidence>
<evidence type="ECO:0000256" key="1">
    <source>
        <dbReference type="SAM" id="Phobius"/>
    </source>
</evidence>
<protein>
    <submittedName>
        <fullName evidence="5">ADF-H domain-containing protein</fullName>
    </submittedName>
</protein>
<keyword evidence="1" id="KW-0812">Transmembrane</keyword>
<dbReference type="GO" id="GO:0016247">
    <property type="term" value="F:channel regulator activity"/>
    <property type="evidence" value="ECO:0007669"/>
    <property type="project" value="TreeGrafter"/>
</dbReference>
<dbReference type="Gene3D" id="1.20.140.150">
    <property type="match status" value="1"/>
</dbReference>
<dbReference type="GO" id="GO:0051968">
    <property type="term" value="P:positive regulation of synaptic transmission, glutamatergic"/>
    <property type="evidence" value="ECO:0007669"/>
    <property type="project" value="TreeGrafter"/>
</dbReference>
<feature type="transmembrane region" description="Helical" evidence="1">
    <location>
        <begin position="39"/>
        <end position="64"/>
    </location>
</feature>
<dbReference type="GO" id="GO:0005245">
    <property type="term" value="F:voltage-gated calcium channel activity"/>
    <property type="evidence" value="ECO:0007669"/>
    <property type="project" value="TreeGrafter"/>
</dbReference>
<keyword evidence="4" id="KW-1185">Reference proteome</keyword>
<dbReference type="PANTHER" id="PTHR12107">
    <property type="entry name" value="VOLTAGE-DEPENDENT CALCIUM CHANNEL GAMMA SUBUNIT"/>
    <property type="match status" value="1"/>
</dbReference>